<reference evidence="1 2" key="1">
    <citation type="submission" date="2020-08" db="EMBL/GenBank/DDBJ databases">
        <title>Genomic Encyclopedia of Type Strains, Phase IV (KMG-IV): sequencing the most valuable type-strain genomes for metagenomic binning, comparative biology and taxonomic classification.</title>
        <authorList>
            <person name="Goeker M."/>
        </authorList>
    </citation>
    <scope>NUCLEOTIDE SEQUENCE [LARGE SCALE GENOMIC DNA]</scope>
    <source>
        <strain evidence="1 2">DSM 19331</strain>
    </source>
</reference>
<evidence type="ECO:0000313" key="1">
    <source>
        <dbReference type="EMBL" id="MBB3913969.1"/>
    </source>
</evidence>
<comment type="caution">
    <text evidence="1">The sequence shown here is derived from an EMBL/GenBank/DDBJ whole genome shotgun (WGS) entry which is preliminary data.</text>
</comment>
<proteinExistence type="predicted"/>
<dbReference type="RefSeq" id="WP_164737479.1">
    <property type="nucleotide sequence ID" value="NZ_JACIDG010000003.1"/>
</dbReference>
<accession>A0A7W6FHN8</accession>
<dbReference type="AlphaFoldDB" id="A0A7W6FHN8"/>
<dbReference type="EMBL" id="JACIDG010000003">
    <property type="protein sequence ID" value="MBB3913969.1"/>
    <property type="molecule type" value="Genomic_DNA"/>
</dbReference>
<name>A0A7W6FHN8_9HYPH</name>
<organism evidence="1 2">
    <name type="scientific">Rhizobium fabae</name>
    <dbReference type="NCBI Taxonomy" id="573179"/>
    <lineage>
        <taxon>Bacteria</taxon>
        <taxon>Pseudomonadati</taxon>
        <taxon>Pseudomonadota</taxon>
        <taxon>Alphaproteobacteria</taxon>
        <taxon>Hyphomicrobiales</taxon>
        <taxon>Rhizobiaceae</taxon>
        <taxon>Rhizobium/Agrobacterium group</taxon>
        <taxon>Rhizobium</taxon>
    </lineage>
</organism>
<dbReference type="Proteomes" id="UP000545490">
    <property type="component" value="Unassembled WGS sequence"/>
</dbReference>
<protein>
    <submittedName>
        <fullName evidence="1">Uncharacterized protein</fullName>
    </submittedName>
</protein>
<sequence length="53" mass="5525">MLKGFLAAIGAAAAMSAGWFTGLDNLAVDGLALSKDTTGKSRDLPVVPLRFWC</sequence>
<gene>
    <name evidence="1" type="ORF">GGQ65_001239</name>
</gene>
<evidence type="ECO:0000313" key="2">
    <source>
        <dbReference type="Proteomes" id="UP000545490"/>
    </source>
</evidence>